<evidence type="ECO:0000313" key="3">
    <source>
        <dbReference type="Proteomes" id="UP000199022"/>
    </source>
</evidence>
<evidence type="ECO:0000259" key="1">
    <source>
        <dbReference type="Pfam" id="PF00535"/>
    </source>
</evidence>
<dbReference type="Pfam" id="PF00535">
    <property type="entry name" value="Glycos_transf_2"/>
    <property type="match status" value="1"/>
</dbReference>
<evidence type="ECO:0000313" key="2">
    <source>
        <dbReference type="EMBL" id="SFC85256.1"/>
    </source>
</evidence>
<proteinExistence type="predicted"/>
<dbReference type="Proteomes" id="UP000199022">
    <property type="component" value="Unassembled WGS sequence"/>
</dbReference>
<dbReference type="STRING" id="1225127.SAMN05661030_1702"/>
<accession>A0A1I1MJE6</accession>
<name>A0A1I1MJE6_9ACTN</name>
<dbReference type="AlphaFoldDB" id="A0A1I1MJE6"/>
<gene>
    <name evidence="2" type="ORF">SAMN05661030_1702</name>
</gene>
<sequence>MTTPSVSVLVPTYNGERFIKAAVRSALAQSHRDLEVVVGDDASTDRTPEVLAELAAADDRVRVVRHPRNVGAFENPRLLLSVARGEYVKYLLHDDVLATDCVRDMVRAFEADPRISLAFSHRTVIGEDGRPLATGQPVALADRVTTFPGAELADRVLTTGANLLGELTTIMFRRQDVEPAGLWAVDGRRMTILGDVALCLDLLRRGDAWYSPRPLSRFRVHQQQRTWDTRLWAVGVADWPHLVDWAGRAGLLTGDGDLRRAFTVALLNVAARLRDSLDGGLHPVMLDAVELATRRLRELALDRDALDLPDPGPLHQQAVPDESVVAVAAGTR</sequence>
<organism evidence="2 3">
    <name type="scientific">Klenkia taihuensis</name>
    <dbReference type="NCBI Taxonomy" id="1225127"/>
    <lineage>
        <taxon>Bacteria</taxon>
        <taxon>Bacillati</taxon>
        <taxon>Actinomycetota</taxon>
        <taxon>Actinomycetes</taxon>
        <taxon>Geodermatophilales</taxon>
        <taxon>Geodermatophilaceae</taxon>
        <taxon>Klenkia</taxon>
    </lineage>
</organism>
<dbReference type="Gene3D" id="3.90.550.10">
    <property type="entry name" value="Spore Coat Polysaccharide Biosynthesis Protein SpsA, Chain A"/>
    <property type="match status" value="1"/>
</dbReference>
<dbReference type="PANTHER" id="PTHR43685:SF2">
    <property type="entry name" value="GLYCOSYLTRANSFERASE 2-LIKE DOMAIN-CONTAINING PROTEIN"/>
    <property type="match status" value="1"/>
</dbReference>
<dbReference type="InterPro" id="IPR050834">
    <property type="entry name" value="Glycosyltransf_2"/>
</dbReference>
<dbReference type="RefSeq" id="WP_165628870.1">
    <property type="nucleotide sequence ID" value="NZ_BNAC01000006.1"/>
</dbReference>
<protein>
    <submittedName>
        <fullName evidence="2">Glycosyl transferase family 2</fullName>
    </submittedName>
</protein>
<dbReference type="PANTHER" id="PTHR43685">
    <property type="entry name" value="GLYCOSYLTRANSFERASE"/>
    <property type="match status" value="1"/>
</dbReference>
<dbReference type="SUPFAM" id="SSF53448">
    <property type="entry name" value="Nucleotide-diphospho-sugar transferases"/>
    <property type="match status" value="1"/>
</dbReference>
<dbReference type="GO" id="GO:0016740">
    <property type="term" value="F:transferase activity"/>
    <property type="evidence" value="ECO:0007669"/>
    <property type="project" value="UniProtKB-KW"/>
</dbReference>
<dbReference type="InterPro" id="IPR029044">
    <property type="entry name" value="Nucleotide-diphossugar_trans"/>
</dbReference>
<keyword evidence="2" id="KW-0808">Transferase</keyword>
<keyword evidence="3" id="KW-1185">Reference proteome</keyword>
<dbReference type="EMBL" id="FOMD01000002">
    <property type="protein sequence ID" value="SFC85256.1"/>
    <property type="molecule type" value="Genomic_DNA"/>
</dbReference>
<feature type="domain" description="Glycosyltransferase 2-like" evidence="1">
    <location>
        <begin position="7"/>
        <end position="126"/>
    </location>
</feature>
<dbReference type="InterPro" id="IPR001173">
    <property type="entry name" value="Glyco_trans_2-like"/>
</dbReference>
<reference evidence="3" key="1">
    <citation type="submission" date="2016-10" db="EMBL/GenBank/DDBJ databases">
        <authorList>
            <person name="Varghese N."/>
            <person name="Submissions S."/>
        </authorList>
    </citation>
    <scope>NUCLEOTIDE SEQUENCE [LARGE SCALE GENOMIC DNA]</scope>
    <source>
        <strain evidence="3">DSM 45962</strain>
    </source>
</reference>